<gene>
    <name evidence="1" type="ORF">AGR7A_pAt20026</name>
</gene>
<dbReference type="Proteomes" id="UP000192140">
    <property type="component" value="Unassembled WGS sequence"/>
</dbReference>
<sequence length="73" mass="8333">MQAFPSLSGAIFEGLMISRQQNFGAPMTACRGLQVLITRLNRETERGGFMLHQERLYVVIRYFCCFAASRARD</sequence>
<accession>A0A1S7U7V2</accession>
<comment type="caution">
    <text evidence="1">The sequence shown here is derived from an EMBL/GenBank/DDBJ whole genome shotgun (WGS) entry which is preliminary data.</text>
</comment>
<name>A0A1S7U7V2_9HYPH</name>
<dbReference type="EMBL" id="FCNP01000049">
    <property type="protein sequence ID" value="CVI62933.1"/>
    <property type="molecule type" value="Genomic_DNA"/>
</dbReference>
<keyword evidence="2" id="KW-1185">Reference proteome</keyword>
<proteinExistence type="predicted"/>
<protein>
    <submittedName>
        <fullName evidence="1">Uncharacterized protein</fullName>
    </submittedName>
</protein>
<organism evidence="1 2">
    <name type="scientific">Agrobacterium deltaense NCPPB 1641</name>
    <dbReference type="NCBI Taxonomy" id="1183425"/>
    <lineage>
        <taxon>Bacteria</taxon>
        <taxon>Pseudomonadati</taxon>
        <taxon>Pseudomonadota</taxon>
        <taxon>Alphaproteobacteria</taxon>
        <taxon>Hyphomicrobiales</taxon>
        <taxon>Rhizobiaceae</taxon>
        <taxon>Rhizobium/Agrobacterium group</taxon>
        <taxon>Agrobacterium</taxon>
    </lineage>
</organism>
<reference evidence="1" key="1">
    <citation type="submission" date="2016-01" db="EMBL/GenBank/DDBJ databases">
        <authorList>
            <person name="Regsiter A."/>
            <person name="william w."/>
        </authorList>
    </citation>
    <scope>NUCLEOTIDE SEQUENCE</scope>
    <source>
        <strain evidence="1">NCPPB 1641</strain>
    </source>
</reference>
<dbReference type="AlphaFoldDB" id="A0A1S7U7V2"/>
<evidence type="ECO:0000313" key="1">
    <source>
        <dbReference type="EMBL" id="CVI62933.1"/>
    </source>
</evidence>
<evidence type="ECO:0000313" key="2">
    <source>
        <dbReference type="Proteomes" id="UP000192140"/>
    </source>
</evidence>